<dbReference type="InterPro" id="IPR002372">
    <property type="entry name" value="PQQ_rpt_dom"/>
</dbReference>
<dbReference type="Proteomes" id="UP000319908">
    <property type="component" value="Unassembled WGS sequence"/>
</dbReference>
<keyword evidence="1" id="KW-0732">Signal</keyword>
<proteinExistence type="predicted"/>
<dbReference type="AlphaFoldDB" id="A0A5C6BWQ0"/>
<sequence>MRRWIASESLIIHWSCLLIGLIACSNTPAHAESPASFDSSASDPVDGIPWPRFHGAMGYGNAGGGRLPTTWTEDDYVWSLNLGGTDVGSLVATENTVFLLDAKVERSRSNGSTSAGTIDFVAVDVATGQVKWRHSHPFVDRKRHSRNSPASTTPAIAGDRVFFAYGDAQGAYLYAYTLAGVPLWNRQLGPWTGVHGFGTSPMVSGSQVILFNSQQVDELERGQIAGQSHMMSFDIATGKDLWSTPLTATRPCYGVPSVFRPAAGPGPAGPPQLIAANKGNGMFGLDLTTGALLWSLPVFNKRCCSSPLIVGDLAIASCGSGGGGNYMSAVRIPQHVGDSPEEVFRISRGAGYVPTPAVKNSLIFTVSDNGIASCFDTADDGRLLWSQRIGGNFGASPIIVGEQLLLVSLEGKAHVTTASDRKSDLSEVNLSGRVGATPAFAAGRLLLRVGSQLHCLDCTDQQ</sequence>
<evidence type="ECO:0000313" key="4">
    <source>
        <dbReference type="Proteomes" id="UP000319908"/>
    </source>
</evidence>
<organism evidence="3 4">
    <name type="scientific">Allorhodopirellula heiligendammensis</name>
    <dbReference type="NCBI Taxonomy" id="2714739"/>
    <lineage>
        <taxon>Bacteria</taxon>
        <taxon>Pseudomonadati</taxon>
        <taxon>Planctomycetota</taxon>
        <taxon>Planctomycetia</taxon>
        <taxon>Pirellulales</taxon>
        <taxon>Pirellulaceae</taxon>
        <taxon>Allorhodopirellula</taxon>
    </lineage>
</organism>
<dbReference type="RefSeq" id="WP_302119501.1">
    <property type="nucleotide sequence ID" value="NZ_SJPU01000002.1"/>
</dbReference>
<accession>A0A5C6BWQ0</accession>
<dbReference type="SUPFAM" id="SSF50998">
    <property type="entry name" value="Quinoprotein alcohol dehydrogenase-like"/>
    <property type="match status" value="1"/>
</dbReference>
<gene>
    <name evidence="3" type="primary">bamB_3</name>
    <name evidence="3" type="ORF">Poly21_39160</name>
</gene>
<dbReference type="PANTHER" id="PTHR34512">
    <property type="entry name" value="CELL SURFACE PROTEIN"/>
    <property type="match status" value="1"/>
</dbReference>
<comment type="caution">
    <text evidence="3">The sequence shown here is derived from an EMBL/GenBank/DDBJ whole genome shotgun (WGS) entry which is preliminary data.</text>
</comment>
<feature type="signal peptide" evidence="1">
    <location>
        <begin position="1"/>
        <end position="31"/>
    </location>
</feature>
<dbReference type="InterPro" id="IPR015943">
    <property type="entry name" value="WD40/YVTN_repeat-like_dom_sf"/>
</dbReference>
<feature type="chain" id="PRO_5022816257" evidence="1">
    <location>
        <begin position="32"/>
        <end position="462"/>
    </location>
</feature>
<feature type="domain" description="Pyrrolo-quinoline quinone repeat" evidence="2">
    <location>
        <begin position="121"/>
        <end position="376"/>
    </location>
</feature>
<name>A0A5C6BWQ0_9BACT</name>
<dbReference type="PROSITE" id="PS51257">
    <property type="entry name" value="PROKAR_LIPOPROTEIN"/>
    <property type="match status" value="1"/>
</dbReference>
<dbReference type="Gene3D" id="2.130.10.10">
    <property type="entry name" value="YVTN repeat-like/Quinoprotein amine dehydrogenase"/>
    <property type="match status" value="2"/>
</dbReference>
<evidence type="ECO:0000256" key="1">
    <source>
        <dbReference type="SAM" id="SignalP"/>
    </source>
</evidence>
<keyword evidence="4" id="KW-1185">Reference proteome</keyword>
<protein>
    <submittedName>
        <fullName evidence="3">Outer membrane protein assembly factor BamB</fullName>
    </submittedName>
</protein>
<dbReference type="Pfam" id="PF13360">
    <property type="entry name" value="PQQ_2"/>
    <property type="match status" value="1"/>
</dbReference>
<reference evidence="3 4" key="1">
    <citation type="journal article" date="2020" name="Antonie Van Leeuwenhoek">
        <title>Rhodopirellula heiligendammensis sp. nov., Rhodopirellula pilleata sp. nov., and Rhodopirellula solitaria sp. nov. isolated from natural or artificial marine surfaces in Northern Germany and California, USA, and emended description of the genus Rhodopirellula.</title>
        <authorList>
            <person name="Kallscheuer N."/>
            <person name="Wiegand S."/>
            <person name="Jogler M."/>
            <person name="Boedeker C."/>
            <person name="Peeters S.H."/>
            <person name="Rast P."/>
            <person name="Heuer A."/>
            <person name="Jetten M.S.M."/>
            <person name="Rohde M."/>
            <person name="Jogler C."/>
        </authorList>
    </citation>
    <scope>NUCLEOTIDE SEQUENCE [LARGE SCALE GENOMIC DNA]</scope>
    <source>
        <strain evidence="3 4">Poly21</strain>
    </source>
</reference>
<evidence type="ECO:0000259" key="2">
    <source>
        <dbReference type="Pfam" id="PF13360"/>
    </source>
</evidence>
<dbReference type="EMBL" id="SJPU01000002">
    <property type="protein sequence ID" value="TWU16710.1"/>
    <property type="molecule type" value="Genomic_DNA"/>
</dbReference>
<dbReference type="InterPro" id="IPR011047">
    <property type="entry name" value="Quinoprotein_ADH-like_sf"/>
</dbReference>
<evidence type="ECO:0000313" key="3">
    <source>
        <dbReference type="EMBL" id="TWU16710.1"/>
    </source>
</evidence>
<dbReference type="PANTHER" id="PTHR34512:SF30">
    <property type="entry name" value="OUTER MEMBRANE PROTEIN ASSEMBLY FACTOR BAMB"/>
    <property type="match status" value="1"/>
</dbReference>